<evidence type="ECO:0000313" key="2">
    <source>
        <dbReference type="Proteomes" id="UP000290495"/>
    </source>
</evidence>
<proteinExistence type="predicted"/>
<dbReference type="EMBL" id="LR215010">
    <property type="protein sequence ID" value="VEU68990.1"/>
    <property type="molecule type" value="Genomic_DNA"/>
</dbReference>
<evidence type="ECO:0000313" key="1">
    <source>
        <dbReference type="EMBL" id="VEU68990.1"/>
    </source>
</evidence>
<sequence>MHIKELLQKKQNLENIKLKVNNDKNILLINILNLTKKLSFYVDNSLLNSKLLNSLKTKYNIKNNFIQSNKIEQAKNFFRKSKELYIYITEEQKYGTDSYSRYEKEILNRVKNSNIDFITIGERAKTFADQNELNVIKYFENSSIKNLSTILTKMIRILFVENNYSKVNFVLNSNKNYKDPFTVLPLENFDVDKLLNIETNKNNNLDINNTKIYPNIENFIESQIFVFLENAVNSLIIESSFYSAKNNLVTIDKKIKQIDEDLLLVSKRVNRFKQEKQIEEIILLTKKKKTIFEEGNN</sequence>
<dbReference type="RefSeq" id="WP_004794793.1">
    <property type="nucleotide sequence ID" value="NZ_LR215010.1"/>
</dbReference>
<dbReference type="AlphaFoldDB" id="A0A449AR86"/>
<gene>
    <name evidence="1" type="ORF">NCTC10146_00453</name>
</gene>
<reference evidence="1 2" key="1">
    <citation type="submission" date="2019-01" db="EMBL/GenBank/DDBJ databases">
        <authorList>
            <consortium name="Pathogen Informatics"/>
        </authorList>
    </citation>
    <scope>NUCLEOTIDE SEQUENCE [LARGE SCALE GENOMIC DNA]</scope>
    <source>
        <strain evidence="1 2">NCTC10146</strain>
    </source>
</reference>
<organism evidence="1 2">
    <name type="scientific">Mycoplasmopsis canis</name>
    <dbReference type="NCBI Taxonomy" id="29555"/>
    <lineage>
        <taxon>Bacteria</taxon>
        <taxon>Bacillati</taxon>
        <taxon>Mycoplasmatota</taxon>
        <taxon>Mycoplasmoidales</taxon>
        <taxon>Metamycoplasmataceae</taxon>
        <taxon>Mycoplasmopsis</taxon>
    </lineage>
</organism>
<evidence type="ECO:0008006" key="3">
    <source>
        <dbReference type="Google" id="ProtNLM"/>
    </source>
</evidence>
<accession>A0A449AR86</accession>
<protein>
    <recommendedName>
        <fullName evidence="3">ATP synthase gamma chain</fullName>
    </recommendedName>
</protein>
<dbReference type="NCBIfam" id="NF045933">
    <property type="entry name" value="MSC_0622_gamma"/>
    <property type="match status" value="1"/>
</dbReference>
<dbReference type="Proteomes" id="UP000290495">
    <property type="component" value="Chromosome"/>
</dbReference>
<name>A0A449AR86_9BACT</name>